<gene>
    <name evidence="1" type="ORF">AYY17_00120</name>
</gene>
<dbReference type="GO" id="GO:0015643">
    <property type="term" value="F:toxic substance binding"/>
    <property type="evidence" value="ECO:0007669"/>
    <property type="project" value="InterPro"/>
</dbReference>
<dbReference type="PRINTS" id="PR01296">
    <property type="entry name" value="CLOACNIMMNTY"/>
</dbReference>
<sequence>MGLKLRVYWFDKKTENFIGEEYSKDFGDDDFLIEETVNPQNENIINNGEFDLKKEWTNAIQKHVTHKIEQDKYDYFIAFDYRDKW</sequence>
<evidence type="ECO:0000313" key="2">
    <source>
        <dbReference type="Proteomes" id="UP000092247"/>
    </source>
</evidence>
<dbReference type="Proteomes" id="UP000092247">
    <property type="component" value="Unassembled WGS sequence"/>
</dbReference>
<dbReference type="SUPFAM" id="SSF54552">
    <property type="entry name" value="Colicin E3 immunity protein"/>
    <property type="match status" value="1"/>
</dbReference>
<reference evidence="1 2" key="1">
    <citation type="submission" date="2016-06" db="EMBL/GenBank/DDBJ databases">
        <authorList>
            <person name="Kjaerup R.B."/>
            <person name="Dalgaard T.S."/>
            <person name="Juul-Madsen H.R."/>
        </authorList>
    </citation>
    <scope>NUCLEOTIDE SEQUENCE [LARGE SCALE GENOMIC DNA]</scope>
    <source>
        <strain evidence="1 2">GCSL-Mp3</strain>
    </source>
</reference>
<accession>A0A1B8HPI1</accession>
<dbReference type="Gene3D" id="3.10.50.20">
    <property type="entry name" value="Cloacin immunity protein"/>
    <property type="match status" value="1"/>
</dbReference>
<name>A0A1B8HPI1_9GAMM</name>
<proteinExistence type="predicted"/>
<dbReference type="RefSeq" id="WP_067420296.1">
    <property type="nucleotide sequence ID" value="NZ_LZEX01000001.1"/>
</dbReference>
<dbReference type="InterPro" id="IPR036528">
    <property type="entry name" value="Cloacn_immnty_sf"/>
</dbReference>
<dbReference type="GO" id="GO:0030153">
    <property type="term" value="P:bacteriocin immunity"/>
    <property type="evidence" value="ECO:0007669"/>
    <property type="project" value="InterPro"/>
</dbReference>
<organism evidence="1 2">
    <name type="scientific">Morganella psychrotolerans</name>
    <dbReference type="NCBI Taxonomy" id="368603"/>
    <lineage>
        <taxon>Bacteria</taxon>
        <taxon>Pseudomonadati</taxon>
        <taxon>Pseudomonadota</taxon>
        <taxon>Gammaproteobacteria</taxon>
        <taxon>Enterobacterales</taxon>
        <taxon>Morganellaceae</taxon>
        <taxon>Morganella</taxon>
    </lineage>
</organism>
<comment type="caution">
    <text evidence="1">The sequence shown here is derived from an EMBL/GenBank/DDBJ whole genome shotgun (WGS) entry which is preliminary data.</text>
</comment>
<protein>
    <submittedName>
        <fullName evidence="1">Cloacin</fullName>
    </submittedName>
</protein>
<evidence type="ECO:0000313" key="1">
    <source>
        <dbReference type="EMBL" id="OBU11207.1"/>
    </source>
</evidence>
<dbReference type="InterPro" id="IPR003063">
    <property type="entry name" value="Cloacn_immnty_fam"/>
</dbReference>
<dbReference type="EMBL" id="LZEX01000001">
    <property type="protein sequence ID" value="OBU11207.1"/>
    <property type="molecule type" value="Genomic_DNA"/>
</dbReference>
<dbReference type="Pfam" id="PF03513">
    <property type="entry name" value="Cloacin_immun"/>
    <property type="match status" value="1"/>
</dbReference>
<dbReference type="AlphaFoldDB" id="A0A1B8HPI1"/>